<keyword evidence="1" id="KW-0812">Transmembrane</keyword>
<feature type="transmembrane region" description="Helical" evidence="1">
    <location>
        <begin position="67"/>
        <end position="86"/>
    </location>
</feature>
<evidence type="ECO:0000313" key="2">
    <source>
        <dbReference type="EMBL" id="MET4685041.1"/>
    </source>
</evidence>
<reference evidence="2 3" key="1">
    <citation type="submission" date="2024-06" db="EMBL/GenBank/DDBJ databases">
        <title>Sorghum-associated microbial communities from plants grown in Nebraska, USA.</title>
        <authorList>
            <person name="Schachtman D."/>
        </authorList>
    </citation>
    <scope>NUCLEOTIDE SEQUENCE [LARGE SCALE GENOMIC DNA]</scope>
    <source>
        <strain evidence="2 3">2814</strain>
    </source>
</reference>
<name>A0ABV2REN1_9CAUL</name>
<dbReference type="EMBL" id="JBEPTF010000004">
    <property type="protein sequence ID" value="MET4685041.1"/>
    <property type="molecule type" value="Genomic_DNA"/>
</dbReference>
<proteinExistence type="predicted"/>
<comment type="caution">
    <text evidence="2">The sequence shown here is derived from an EMBL/GenBank/DDBJ whole genome shotgun (WGS) entry which is preliminary data.</text>
</comment>
<protein>
    <submittedName>
        <fullName evidence="2">Uncharacterized protein</fullName>
    </submittedName>
</protein>
<gene>
    <name evidence="2" type="ORF">ABIE19_002990</name>
</gene>
<keyword evidence="1" id="KW-1133">Transmembrane helix</keyword>
<dbReference type="Proteomes" id="UP001549313">
    <property type="component" value="Unassembled WGS sequence"/>
</dbReference>
<evidence type="ECO:0000256" key="1">
    <source>
        <dbReference type="SAM" id="Phobius"/>
    </source>
</evidence>
<keyword evidence="1" id="KW-0472">Membrane</keyword>
<organism evidence="2 3">
    <name type="scientific">Brevundimonas faecalis</name>
    <dbReference type="NCBI Taxonomy" id="947378"/>
    <lineage>
        <taxon>Bacteria</taxon>
        <taxon>Pseudomonadati</taxon>
        <taxon>Pseudomonadota</taxon>
        <taxon>Alphaproteobacteria</taxon>
        <taxon>Caulobacterales</taxon>
        <taxon>Caulobacteraceae</taxon>
        <taxon>Brevundimonas</taxon>
    </lineage>
</organism>
<keyword evidence="3" id="KW-1185">Reference proteome</keyword>
<sequence length="89" mass="10252">MIAFARLTDLFSRKRRAHIPPPLDPVQRYIEENPERFETPSFMVTYLKARFYRPGGILQRGVAASNIIGHVGLTLVLIFFFGRYVLKIG</sequence>
<accession>A0ABV2REN1</accession>
<evidence type="ECO:0000313" key="3">
    <source>
        <dbReference type="Proteomes" id="UP001549313"/>
    </source>
</evidence>